<evidence type="ECO:0000313" key="2">
    <source>
        <dbReference type="Proteomes" id="UP001732700"/>
    </source>
</evidence>
<dbReference type="Proteomes" id="UP001732700">
    <property type="component" value="Chromosome 3C"/>
</dbReference>
<proteinExistence type="predicted"/>
<reference evidence="1" key="1">
    <citation type="submission" date="2021-05" db="EMBL/GenBank/DDBJ databases">
        <authorList>
            <person name="Scholz U."/>
            <person name="Mascher M."/>
            <person name="Fiebig A."/>
        </authorList>
    </citation>
    <scope>NUCLEOTIDE SEQUENCE [LARGE SCALE GENOMIC DNA]</scope>
</reference>
<accession>A0ACD5VJF0</accession>
<evidence type="ECO:0000313" key="1">
    <source>
        <dbReference type="EnsemblPlants" id="AVESA.00010b.r2.3CG0455420.1.CDS"/>
    </source>
</evidence>
<organism evidence="1 2">
    <name type="scientific">Avena sativa</name>
    <name type="common">Oat</name>
    <dbReference type="NCBI Taxonomy" id="4498"/>
    <lineage>
        <taxon>Eukaryota</taxon>
        <taxon>Viridiplantae</taxon>
        <taxon>Streptophyta</taxon>
        <taxon>Embryophyta</taxon>
        <taxon>Tracheophyta</taxon>
        <taxon>Spermatophyta</taxon>
        <taxon>Magnoliopsida</taxon>
        <taxon>Liliopsida</taxon>
        <taxon>Poales</taxon>
        <taxon>Poaceae</taxon>
        <taxon>BOP clade</taxon>
        <taxon>Pooideae</taxon>
        <taxon>Poodae</taxon>
        <taxon>Poeae</taxon>
        <taxon>Poeae Chloroplast Group 1 (Aveneae type)</taxon>
        <taxon>Aveninae</taxon>
        <taxon>Avena</taxon>
    </lineage>
</organism>
<sequence>MEDGSVLERRLSGEEDPADLPLALLIEMTKNFSRENKIGQGGFGEVYKGEHGEVIVAVKRIDVNVYTIDDQAFLREISSLMKINHQNIVRFLGFCSTTYQKLIEKAGTGELNLASVRERLLCFEYIRNGSLDKHITDELRGLEWETRYQIISGICKGLCYLHEEKYTIHMDLKPANILLDYQDEYYMVPKITDFGLSRPNKYSHTLGQRYGTLGYVAPEYEKDGKTSFKCDIYSLGVIIIELVTGRKGIPDINHVLRRWRHRWNEPPTLLQIQQVTRCIQIAVRCKTKNPEQRPSITKIIDFLSKPESTDEHISLISACLDEDDMLKIEPLEIRITSELKDTISCSVELTNSTCTCIAFNIQLPSARYNAQPAQGIVHPQSMYVVTITVQARDVLEHDHADKFIVQSTKCREGLRNEDIRESMFHEEAGKFVDEVSLMVVYETASRQIELGSLHPKRAIISRHYSFNMRYIDNERYRAVDVARGAMGSLLDKLGKLVAEDYNLEKSMKGDIESFSQQLVTMHLDLLNLENIDEARIWVEEVRELSYHIEDMVDGFLAHVLENGNNQIGDVIRDIKRKVQAMAKKGEGNNSDIENVVATTDFWTSAMHKDSEQLIGIEAPIDELIKLFEEDDDVPKQSLKILSIFGMGGLGKSALAKAVYDKLQTKYRPRAFITVGQNADVKILLKNILTECGKGAAILEHLDVPQLINQLEDFLKDKSYFIIIDDIWDCKAWDAINSAFPRNNRGSRIITTTRSFTVAAGCCSARPYNYRMKSLSYKDSERLFFRRIFGPKETCPAELKDIAMDILNGCGGLPLAINCIASLLAGNQPRITWDNVRKNWAAAMNGNDLQRMNQILDLSYMDLTAFVKPCLLHVGVYQDPDVDMKDLYRQWVAEGFMQNGEMTAEYAAEMCLGELMAASIFAVGDFKLDKESGKRISFRVHPIMLDLIRSKSTKERFSHIIDGSKHERGEIHRVSVHNNDKEDERILEAIKEASLSHVRSVSLYRGSLVPHFLQFKYVRVLYLKDKAYPNGLDLTGISRLLLLRYLKVTCVQKSRYELKLPDQIGKLQELETIDLHNAALKTYPSDIASLPWLSYLSSTGNEAGVVLPDGIERLQYLHTLVGVDVFGSSVPNIKGISKLTNVRKLHFCWTGTGTGVELTSKLRVKALHSSISLVSARLRILTFGGHFPQPGGGGGGVTTLFPVGSHIQELDLGGCEFDSCPEWIGQLHHLYKLRIKILREVENCITIVAGLPSLGYFHLMTPPDGRDETVVIHGGWAFQALNHLLFFCPFASLVFEAGAMPRLEYLAILFRAEMGRRFLPVGVKHLPAGTLEDIMLCVLPRPVRSSSPAIAQHRTNVKIMLKETFKPHHHDAKILFVFDDIPVLIDNEDGHGEETSSNGKCSIM</sequence>
<protein>
    <submittedName>
        <fullName evidence="1">Uncharacterized protein</fullName>
    </submittedName>
</protein>
<keyword evidence="2" id="KW-1185">Reference proteome</keyword>
<dbReference type="EnsemblPlants" id="AVESA.00010b.r2.3CG0455420.1">
    <property type="protein sequence ID" value="AVESA.00010b.r2.3CG0455420.1.CDS"/>
    <property type="gene ID" value="AVESA.00010b.r2.3CG0455420"/>
</dbReference>
<reference evidence="1" key="2">
    <citation type="submission" date="2025-09" db="UniProtKB">
        <authorList>
            <consortium name="EnsemblPlants"/>
        </authorList>
    </citation>
    <scope>IDENTIFICATION</scope>
</reference>
<name>A0ACD5VJF0_AVESA</name>